<dbReference type="PROSITE" id="PS51918">
    <property type="entry name" value="RADICAL_SAM"/>
    <property type="match status" value="1"/>
</dbReference>
<dbReference type="EMBL" id="CP002117">
    <property type="protein sequence ID" value="ADN37230.1"/>
    <property type="molecule type" value="Genomic_DNA"/>
</dbReference>
<dbReference type="GO" id="GO:0046872">
    <property type="term" value="F:metal ion binding"/>
    <property type="evidence" value="ECO:0007669"/>
    <property type="project" value="UniProtKB-KW"/>
</dbReference>
<dbReference type="Proteomes" id="UP000006565">
    <property type="component" value="Chromosome"/>
</dbReference>
<protein>
    <submittedName>
        <fullName evidence="6">Radical SAM domain protein</fullName>
    </submittedName>
</protein>
<dbReference type="SFLD" id="SFLDG01082">
    <property type="entry name" value="B12-binding_domain_containing"/>
    <property type="match status" value="1"/>
</dbReference>
<dbReference type="GO" id="GO:0016740">
    <property type="term" value="F:transferase activity"/>
    <property type="evidence" value="ECO:0007669"/>
    <property type="project" value="TreeGrafter"/>
</dbReference>
<dbReference type="PANTHER" id="PTHR43726:SF1">
    <property type="entry name" value="BIOTIN SYNTHASE"/>
    <property type="match status" value="1"/>
</dbReference>
<dbReference type="KEGG" id="mpi:Mpet_2486"/>
<proteinExistence type="predicted"/>
<dbReference type="GO" id="GO:0051536">
    <property type="term" value="F:iron-sulfur cluster binding"/>
    <property type="evidence" value="ECO:0007669"/>
    <property type="project" value="UniProtKB-KW"/>
</dbReference>
<evidence type="ECO:0000313" key="7">
    <source>
        <dbReference type="Proteomes" id="UP000006565"/>
    </source>
</evidence>
<dbReference type="SMART" id="SM00729">
    <property type="entry name" value="Elp3"/>
    <property type="match status" value="1"/>
</dbReference>
<dbReference type="eggNOG" id="arCOG00662">
    <property type="taxonomic scope" value="Archaea"/>
</dbReference>
<dbReference type="InterPro" id="IPR013785">
    <property type="entry name" value="Aldolase_TIM"/>
</dbReference>
<keyword evidence="1" id="KW-0949">S-adenosyl-L-methionine</keyword>
<sequence>MNRTGLKAALLEAGTARITGMPVDLSDGSHAGPGAGGTGSVFFSFDGLRVRLSIDENSRVTIEHLGDGKAVLRFGDIVQEGFLEPAALHCPRQAYITISEGCIFRCRYCNVPSQTQKIKTPEEVISMIEKVADYIDCISITSGVIGSPGEDEERVLEIIRRVKRFSLPVGVSTYPLPGTPGRLHDLGVTEVKFNLEAATPELFSEMCPGQDRNLIVSALKDSVVLFGKNHVFSNVILGLGETDDEMKACIKELCEAGIIPVIRPLNPKSDLRDFPRPSAERIMSIFEYHKARLEENGLDPKKALTMCVACTGCDLTPGRDE</sequence>
<name>E1REI7_METP4</name>
<dbReference type="CDD" id="cd01335">
    <property type="entry name" value="Radical_SAM"/>
    <property type="match status" value="1"/>
</dbReference>
<dbReference type="HOGENOM" id="CLU_838411_0_0_2"/>
<keyword evidence="7" id="KW-1185">Reference proteome</keyword>
<dbReference type="GeneID" id="9744979"/>
<reference evidence="6 7" key="1">
    <citation type="journal article" date="2010" name="Stand. Genomic Sci.">
        <title>Complete genome sequence of Methanoplanus petrolearius type strain (SEBR 4847).</title>
        <authorList>
            <person name="Brambilla E."/>
            <person name="Djao O.D."/>
            <person name="Daligault H."/>
            <person name="Lapidus A."/>
            <person name="Lucas S."/>
            <person name="Hammon N."/>
            <person name="Nolan M."/>
            <person name="Tice H."/>
            <person name="Cheng J.F."/>
            <person name="Han C."/>
            <person name="Tapia R."/>
            <person name="Goodwin L."/>
            <person name="Pitluck S."/>
            <person name="Liolios K."/>
            <person name="Ivanova N."/>
            <person name="Mavromatis K."/>
            <person name="Mikhailova N."/>
            <person name="Pati A."/>
            <person name="Chen A."/>
            <person name="Palaniappan K."/>
            <person name="Land M."/>
            <person name="Hauser L."/>
            <person name="Chang Y.J."/>
            <person name="Jeffries C.D."/>
            <person name="Rohde M."/>
            <person name="Spring S."/>
            <person name="Sikorski J."/>
            <person name="Goker M."/>
            <person name="Woyke T."/>
            <person name="Bristow J."/>
            <person name="Eisen J.A."/>
            <person name="Markowitz V."/>
            <person name="Hugenholtz P."/>
            <person name="Kyrpides N.C."/>
            <person name="Klenk H.P."/>
        </authorList>
    </citation>
    <scope>NUCLEOTIDE SEQUENCE [LARGE SCALE GENOMIC DNA]</scope>
    <source>
        <strain evidence="7">DSM 11571 / OCM 486 / SEBR 4847</strain>
    </source>
</reference>
<evidence type="ECO:0000256" key="1">
    <source>
        <dbReference type="ARBA" id="ARBA00022691"/>
    </source>
</evidence>
<dbReference type="Pfam" id="PF04055">
    <property type="entry name" value="Radical_SAM"/>
    <property type="match status" value="1"/>
</dbReference>
<keyword evidence="3" id="KW-0408">Iron</keyword>
<evidence type="ECO:0000256" key="4">
    <source>
        <dbReference type="ARBA" id="ARBA00023014"/>
    </source>
</evidence>
<dbReference type="InterPro" id="IPR006638">
    <property type="entry name" value="Elp3/MiaA/NifB-like_rSAM"/>
</dbReference>
<dbReference type="SFLD" id="SFLDS00029">
    <property type="entry name" value="Radical_SAM"/>
    <property type="match status" value="1"/>
</dbReference>
<organism evidence="6 7">
    <name type="scientific">Methanolacinia petrolearia (strain DSM 11571 / OCM 486 / SEBR 4847)</name>
    <name type="common">Methanoplanus petrolearius</name>
    <dbReference type="NCBI Taxonomy" id="679926"/>
    <lineage>
        <taxon>Archaea</taxon>
        <taxon>Methanobacteriati</taxon>
        <taxon>Methanobacteriota</taxon>
        <taxon>Stenosarchaea group</taxon>
        <taxon>Methanomicrobia</taxon>
        <taxon>Methanomicrobiales</taxon>
        <taxon>Methanomicrobiaceae</taxon>
        <taxon>Methanolacinia</taxon>
    </lineage>
</organism>
<gene>
    <name evidence="6" type="ordered locus">Mpet_2486</name>
</gene>
<evidence type="ECO:0000256" key="2">
    <source>
        <dbReference type="ARBA" id="ARBA00022723"/>
    </source>
</evidence>
<evidence type="ECO:0000256" key="3">
    <source>
        <dbReference type="ARBA" id="ARBA00023004"/>
    </source>
</evidence>
<keyword evidence="2" id="KW-0479">Metal-binding</keyword>
<dbReference type="InterPro" id="IPR058240">
    <property type="entry name" value="rSAM_sf"/>
</dbReference>
<dbReference type="OrthoDB" id="15118at2157"/>
<dbReference type="InterPro" id="IPR007197">
    <property type="entry name" value="rSAM"/>
</dbReference>
<evidence type="ECO:0000313" key="6">
    <source>
        <dbReference type="EMBL" id="ADN37230.1"/>
    </source>
</evidence>
<dbReference type="AlphaFoldDB" id="E1REI7"/>
<feature type="domain" description="Radical SAM core" evidence="5">
    <location>
        <begin position="88"/>
        <end position="292"/>
    </location>
</feature>
<dbReference type="RefSeq" id="WP_013330403.1">
    <property type="nucleotide sequence ID" value="NC_014507.1"/>
</dbReference>
<dbReference type="Gene3D" id="3.20.20.70">
    <property type="entry name" value="Aldolase class I"/>
    <property type="match status" value="1"/>
</dbReference>
<dbReference type="SUPFAM" id="SSF102114">
    <property type="entry name" value="Radical SAM enzymes"/>
    <property type="match status" value="1"/>
</dbReference>
<dbReference type="InterPro" id="IPR034422">
    <property type="entry name" value="HydE/PylB-like"/>
</dbReference>
<accession>E1REI7</accession>
<dbReference type="STRING" id="679926.Mpet_2486"/>
<evidence type="ECO:0000259" key="5">
    <source>
        <dbReference type="PROSITE" id="PS51918"/>
    </source>
</evidence>
<dbReference type="PANTHER" id="PTHR43726">
    <property type="entry name" value="3-METHYLORNITHINE SYNTHASE"/>
    <property type="match status" value="1"/>
</dbReference>
<keyword evidence="4" id="KW-0411">Iron-sulfur</keyword>